<proteinExistence type="predicted"/>
<evidence type="ECO:0000256" key="2">
    <source>
        <dbReference type="ARBA" id="ARBA00022692"/>
    </source>
</evidence>
<dbReference type="Gene3D" id="1.20.120.350">
    <property type="entry name" value="Voltage-gated potassium channels. Chain C"/>
    <property type="match status" value="1"/>
</dbReference>
<evidence type="ECO:0008006" key="9">
    <source>
        <dbReference type="Google" id="ProtNLM"/>
    </source>
</evidence>
<feature type="transmembrane region" description="Helical" evidence="6">
    <location>
        <begin position="141"/>
        <end position="162"/>
    </location>
</feature>
<gene>
    <name evidence="7" type="ORF">LY90DRAFT_505017</name>
</gene>
<evidence type="ECO:0000256" key="4">
    <source>
        <dbReference type="ARBA" id="ARBA00023136"/>
    </source>
</evidence>
<feature type="region of interest" description="Disordered" evidence="5">
    <location>
        <begin position="377"/>
        <end position="436"/>
    </location>
</feature>
<feature type="compositionally biased region" description="Polar residues" evidence="5">
    <location>
        <begin position="390"/>
        <end position="436"/>
    </location>
</feature>
<protein>
    <recommendedName>
        <fullName evidence="9">Ion transport domain-containing protein</fullName>
    </recommendedName>
</protein>
<dbReference type="PANTHER" id="PTHR38483:SF1">
    <property type="entry name" value="ION TRANSPORT DOMAIN-CONTAINING PROTEIN"/>
    <property type="match status" value="1"/>
</dbReference>
<feature type="transmembrane region" description="Helical" evidence="6">
    <location>
        <begin position="112"/>
        <end position="134"/>
    </location>
</feature>
<comment type="subcellular location">
    <subcellularLocation>
        <location evidence="1">Membrane</location>
        <topology evidence="1">Multi-pass membrane protein</topology>
    </subcellularLocation>
</comment>
<dbReference type="EMBL" id="MCOG01000053">
    <property type="protein sequence ID" value="ORY64688.1"/>
    <property type="molecule type" value="Genomic_DNA"/>
</dbReference>
<feature type="compositionally biased region" description="Basic and acidic residues" evidence="5">
    <location>
        <begin position="235"/>
        <end position="247"/>
    </location>
</feature>
<feature type="transmembrane region" description="Helical" evidence="6">
    <location>
        <begin position="87"/>
        <end position="106"/>
    </location>
</feature>
<evidence type="ECO:0000256" key="6">
    <source>
        <dbReference type="SAM" id="Phobius"/>
    </source>
</evidence>
<dbReference type="Proteomes" id="UP000193920">
    <property type="component" value="Unassembled WGS sequence"/>
</dbReference>
<dbReference type="InterPro" id="IPR027359">
    <property type="entry name" value="Volt_channel_dom_sf"/>
</dbReference>
<organism evidence="7 8">
    <name type="scientific">Neocallimastix californiae</name>
    <dbReference type="NCBI Taxonomy" id="1754190"/>
    <lineage>
        <taxon>Eukaryota</taxon>
        <taxon>Fungi</taxon>
        <taxon>Fungi incertae sedis</taxon>
        <taxon>Chytridiomycota</taxon>
        <taxon>Chytridiomycota incertae sedis</taxon>
        <taxon>Neocallimastigomycetes</taxon>
        <taxon>Neocallimastigales</taxon>
        <taxon>Neocallimastigaceae</taxon>
        <taxon>Neocallimastix</taxon>
    </lineage>
</organism>
<comment type="caution">
    <text evidence="7">The sequence shown here is derived from an EMBL/GenBank/DDBJ whole genome shotgun (WGS) entry which is preliminary data.</text>
</comment>
<dbReference type="OrthoDB" id="429183at2759"/>
<evidence type="ECO:0000256" key="1">
    <source>
        <dbReference type="ARBA" id="ARBA00004141"/>
    </source>
</evidence>
<evidence type="ECO:0000256" key="3">
    <source>
        <dbReference type="ARBA" id="ARBA00022989"/>
    </source>
</evidence>
<accession>A0A1Y2DZF4</accession>
<keyword evidence="8" id="KW-1185">Reference proteome</keyword>
<feature type="region of interest" description="Disordered" evidence="5">
    <location>
        <begin position="220"/>
        <end position="250"/>
    </location>
</feature>
<dbReference type="AlphaFoldDB" id="A0A1Y2DZF4"/>
<evidence type="ECO:0000313" key="8">
    <source>
        <dbReference type="Proteomes" id="UP000193920"/>
    </source>
</evidence>
<keyword evidence="2 6" id="KW-0812">Transmembrane</keyword>
<sequence>MENSTINNIPVKDDIQTVNNEEITAEDNENNQLILNISIDKIGSEFGDSINTDTESYSSSSSIYQMTIMEKFSFIATRILYSKYFQYYYFIVVILSVISLVLTFFLECTNSFYLLLEGFIILALIVEVVIRLLAQRKYYFYSFWNILDIIILSICMWLFSITQTQCPLNENDSIIDNFILIVRYVIQFVRLGILLKKNQTSGDIRKRKSVNFSQVRRRSTYGSFNPTSHNRREKRKDSKTGVEKVNGDVDGEDVDEIVEEDLDYQNINPYGVRYDSTDDPNIVNPYYSGSIVNESLMSPNTLSQSFVRDYTNYFIGSQGSIGFNINSNANLAKIIYHEETNNDIESKKILQNQSIHSISGDAYQKLINSNIEDNNKNSYGGLPHSKYSNDHVSSSSTLPINSSKEQSYDSLSTNPIETPTSSILSPSSKKYQMPSFPQKSFSSDVSYSITLPPKIGKKQNNVAQTNHSSTFKEIPNKINLLTPILYGSPVTYSRN</sequence>
<dbReference type="SUPFAM" id="SSF81324">
    <property type="entry name" value="Voltage-gated potassium channels"/>
    <property type="match status" value="1"/>
</dbReference>
<evidence type="ECO:0000256" key="5">
    <source>
        <dbReference type="SAM" id="MobiDB-lite"/>
    </source>
</evidence>
<dbReference type="GO" id="GO:0016020">
    <property type="term" value="C:membrane"/>
    <property type="evidence" value="ECO:0007669"/>
    <property type="project" value="UniProtKB-SubCell"/>
</dbReference>
<name>A0A1Y2DZF4_9FUNG</name>
<keyword evidence="3 6" id="KW-1133">Transmembrane helix</keyword>
<dbReference type="PANTHER" id="PTHR38483">
    <property type="entry name" value="CHROMOSOME 1, WHOLE GENOME SHOTGUN SEQUENCE"/>
    <property type="match status" value="1"/>
</dbReference>
<reference evidence="7 8" key="1">
    <citation type="submission" date="2016-08" db="EMBL/GenBank/DDBJ databases">
        <title>A Parts List for Fungal Cellulosomes Revealed by Comparative Genomics.</title>
        <authorList>
            <consortium name="DOE Joint Genome Institute"/>
            <person name="Haitjema C.H."/>
            <person name="Gilmore S.P."/>
            <person name="Henske J.K."/>
            <person name="Solomon K.V."/>
            <person name="De Groot R."/>
            <person name="Kuo A."/>
            <person name="Mondo S.J."/>
            <person name="Salamov A.A."/>
            <person name="Labutti K."/>
            <person name="Zhao Z."/>
            <person name="Chiniquy J."/>
            <person name="Barry K."/>
            <person name="Brewer H.M."/>
            <person name="Purvine S.O."/>
            <person name="Wright A.T."/>
            <person name="Boxma B."/>
            <person name="Van Alen T."/>
            <person name="Hackstein J.H."/>
            <person name="Baker S.E."/>
            <person name="Grigoriev I.V."/>
            <person name="O'Malley M.A."/>
        </authorList>
    </citation>
    <scope>NUCLEOTIDE SEQUENCE [LARGE SCALE GENOMIC DNA]</scope>
    <source>
        <strain evidence="7 8">G1</strain>
    </source>
</reference>
<dbReference type="STRING" id="1754190.A0A1Y2DZF4"/>
<evidence type="ECO:0000313" key="7">
    <source>
        <dbReference type="EMBL" id="ORY64688.1"/>
    </source>
</evidence>
<keyword evidence="4 6" id="KW-0472">Membrane</keyword>